<gene>
    <name evidence="1" type="ORF">ACFFH7_33225</name>
</gene>
<keyword evidence="2" id="KW-1185">Reference proteome</keyword>
<comment type="caution">
    <text evidence="1">The sequence shown here is derived from an EMBL/GenBank/DDBJ whole genome shotgun (WGS) entry which is preliminary data.</text>
</comment>
<evidence type="ECO:0000313" key="1">
    <source>
        <dbReference type="EMBL" id="MFC0546416.1"/>
    </source>
</evidence>
<dbReference type="EMBL" id="JBHLUD010000013">
    <property type="protein sequence ID" value="MFC0546416.1"/>
    <property type="molecule type" value="Genomic_DNA"/>
</dbReference>
<accession>A0ABV6N330</accession>
<dbReference type="RefSeq" id="WP_273936659.1">
    <property type="nucleotide sequence ID" value="NZ_CP097263.1"/>
</dbReference>
<dbReference type="Proteomes" id="UP001589810">
    <property type="component" value="Unassembled WGS sequence"/>
</dbReference>
<organism evidence="1 2">
    <name type="scientific">Kutzneria chonburiensis</name>
    <dbReference type="NCBI Taxonomy" id="1483604"/>
    <lineage>
        <taxon>Bacteria</taxon>
        <taxon>Bacillati</taxon>
        <taxon>Actinomycetota</taxon>
        <taxon>Actinomycetes</taxon>
        <taxon>Pseudonocardiales</taxon>
        <taxon>Pseudonocardiaceae</taxon>
        <taxon>Kutzneria</taxon>
    </lineage>
</organism>
<protein>
    <submittedName>
        <fullName evidence="1">Uncharacterized protein</fullName>
    </submittedName>
</protein>
<name>A0ABV6N330_9PSEU</name>
<reference evidence="1 2" key="1">
    <citation type="submission" date="2024-09" db="EMBL/GenBank/DDBJ databases">
        <authorList>
            <person name="Sun Q."/>
            <person name="Mori K."/>
        </authorList>
    </citation>
    <scope>NUCLEOTIDE SEQUENCE [LARGE SCALE GENOMIC DNA]</scope>
    <source>
        <strain evidence="1 2">TBRC 1432</strain>
    </source>
</reference>
<proteinExistence type="predicted"/>
<sequence>MKGLTGTRMFAWTGWRTRRALRTAQLLDEVVDSQLPLLTALPEDRRRRSADYLAELVMLSQAYRHYASGWIDRRELDRRGHGVLDRLGELRAQPSAAQVTDRD</sequence>
<evidence type="ECO:0000313" key="2">
    <source>
        <dbReference type="Proteomes" id="UP001589810"/>
    </source>
</evidence>